<keyword evidence="1" id="KW-0812">Transmembrane</keyword>
<protein>
    <submittedName>
        <fullName evidence="2">Uncharacterized protein</fullName>
    </submittedName>
</protein>
<keyword evidence="1" id="KW-0472">Membrane</keyword>
<comment type="caution">
    <text evidence="2">The sequence shown here is derived from an EMBL/GenBank/DDBJ whole genome shotgun (WGS) entry which is preliminary data.</text>
</comment>
<evidence type="ECO:0000313" key="2">
    <source>
        <dbReference type="EMBL" id="KZK74276.1"/>
    </source>
</evidence>
<dbReference type="Proteomes" id="UP000076481">
    <property type="component" value="Unassembled WGS sequence"/>
</dbReference>
<proteinExistence type="predicted"/>
<gene>
    <name evidence="2" type="ORF">A3K90_05030</name>
</gene>
<dbReference type="RefSeq" id="WP_303681631.1">
    <property type="nucleotide sequence ID" value="NZ_LVWG01000030.1"/>
</dbReference>
<sequence>MNQKPPNLTYGLEDTPPFPVNVLLGFQHAALALVFIVYPLMRLAAALMGQYADSVTTGIYNGKQDISMRVDH</sequence>
<feature type="transmembrane region" description="Helical" evidence="1">
    <location>
        <begin position="20"/>
        <end position="41"/>
    </location>
</feature>
<evidence type="ECO:0000313" key="3">
    <source>
        <dbReference type="Proteomes" id="UP000076481"/>
    </source>
</evidence>
<dbReference type="AlphaFoldDB" id="A0A165LPS5"/>
<name>A0A165LPS5_PELLU</name>
<keyword evidence="1" id="KW-1133">Transmembrane helix</keyword>
<organism evidence="2 3">
    <name type="scientific">Pelodictyon luteolum</name>
    <dbReference type="NCBI Taxonomy" id="1100"/>
    <lineage>
        <taxon>Bacteria</taxon>
        <taxon>Pseudomonadati</taxon>
        <taxon>Chlorobiota</taxon>
        <taxon>Chlorobiia</taxon>
        <taxon>Chlorobiales</taxon>
        <taxon>Chlorobiaceae</taxon>
        <taxon>Chlorobium/Pelodictyon group</taxon>
        <taxon>Pelodictyon</taxon>
    </lineage>
</organism>
<evidence type="ECO:0000256" key="1">
    <source>
        <dbReference type="SAM" id="Phobius"/>
    </source>
</evidence>
<reference evidence="2 3" key="1">
    <citation type="submission" date="2016-03" db="EMBL/GenBank/DDBJ databases">
        <title>Speciation and ecological success in dimly lit waters: horizontal gene transfer in a green sulfur bacteria bloom unveiled by metagenomic assembly.</title>
        <authorList>
            <person name="Llorens-Mares T."/>
            <person name="Liu Z."/>
            <person name="Allen L.Z."/>
            <person name="Rusch D.B."/>
            <person name="Craig M.T."/>
            <person name="Dupont C.L."/>
            <person name="Bryant D.A."/>
            <person name="Casamayor E.O."/>
        </authorList>
    </citation>
    <scope>NUCLEOTIDE SEQUENCE [LARGE SCALE GENOMIC DNA]</scope>
    <source>
        <strain evidence="2">CIII</strain>
    </source>
</reference>
<accession>A0A165LPS5</accession>
<dbReference type="EMBL" id="LVWG01000030">
    <property type="protein sequence ID" value="KZK74276.1"/>
    <property type="molecule type" value="Genomic_DNA"/>
</dbReference>